<comment type="caution">
    <text evidence="2">The sequence shown here is derived from an EMBL/GenBank/DDBJ whole genome shotgun (WGS) entry which is preliminary data.</text>
</comment>
<dbReference type="SUPFAM" id="SSF48208">
    <property type="entry name" value="Six-hairpin glycosidases"/>
    <property type="match status" value="1"/>
</dbReference>
<dbReference type="Pfam" id="PF13692">
    <property type="entry name" value="Glyco_trans_1_4"/>
    <property type="match status" value="1"/>
</dbReference>
<keyword evidence="3" id="KW-1185">Reference proteome</keyword>
<dbReference type="Proteomes" id="UP000309667">
    <property type="component" value="Unassembled WGS sequence"/>
</dbReference>
<protein>
    <submittedName>
        <fullName evidence="2">Glycosyltransferase</fullName>
    </submittedName>
</protein>
<feature type="domain" description="Glycosyltransferase subfamily 4-like N-terminal" evidence="1">
    <location>
        <begin position="19"/>
        <end position="172"/>
    </location>
</feature>
<dbReference type="Pfam" id="PF13439">
    <property type="entry name" value="Glyco_transf_4"/>
    <property type="match status" value="1"/>
</dbReference>
<dbReference type="EMBL" id="STGT01000001">
    <property type="protein sequence ID" value="THV16809.1"/>
    <property type="molecule type" value="Genomic_DNA"/>
</dbReference>
<name>A0ABY2QYX7_9HYPH</name>
<sequence length="759" mass="83874">MSRPTRIAFIGNSLPRQCGIATFTGDLSQALVEAVEPVQTSIVAVTDARQSYAYPDDVIFEIREEEVEDYVTAARVLNEGRFDVVSLQHEFGIFGGPDGEHILMLLENLRIPLVTTCHTILAEPTPSQHRVLQKVAAQSSRVVVMAEKGRTLLTEIYGVASQKIDVIAHGIPDRPFHDPDLAKVERGYAGRPVILTFGLLSPNKGIEVVIDAMPSILKQSPEALYIVLGATHPTLLRQQGEAYRDSLRQRTERLGVDHAVQFLNDFVDLPTLLDFIAMCDVYVTPYLDEAQMTSGTLSYSFGMGSAVVSTPYWHACDLLGDDRGVLVPFGDAPATATAIATLLGDDDARMAMRKRAYEAGRSMIWSHVASLYLDSMAKARTAYRPKLVSDLISLRIKRPPQQTALKLGHLHTMCDDTGIIQHAVFSVPDRSHGYCVDDNARALLLSSLLSAVGETGIADRMTASFAAFVEHAWNPDTGRFRNFMSYDRRWLEDKGSEDSHGRTLWALGACALSDTDAPRRRWASALFAQAMSVTLDFRSPRAWAFTLLGLNDYCKANPQDAQARMLRLRHADSLMDLDRRVSKSGRRWFEEGLSYENARLSQALIMTGIATKVPAFVETGVATLEWLMTQQTGEKGNFRAIGTDGFFEIGQPPRLFDQQPVEATATVAACLAAYEATSDRSWIEAAHRAFDWFTGSNDHGVSLVDTETGSCRDGLHVDRPNENRGAESVLCYLISCVELGRVNQMLRPILPRVSARQLS</sequence>
<reference evidence="2 3" key="1">
    <citation type="submission" date="2019-04" db="EMBL/GenBank/DDBJ databases">
        <title>Genome sequence of strain 7209-2.</title>
        <authorList>
            <person name="Gao J."/>
            <person name="Sun J."/>
        </authorList>
    </citation>
    <scope>NUCLEOTIDE SEQUENCE [LARGE SCALE GENOMIC DNA]</scope>
    <source>
        <strain evidence="2 3">7209-2</strain>
    </source>
</reference>
<dbReference type="Gene3D" id="3.40.50.2000">
    <property type="entry name" value="Glycogen Phosphorylase B"/>
    <property type="match status" value="2"/>
</dbReference>
<evidence type="ECO:0000313" key="3">
    <source>
        <dbReference type="Proteomes" id="UP000309667"/>
    </source>
</evidence>
<gene>
    <name evidence="2" type="ORF">E9677_02070</name>
</gene>
<dbReference type="PANTHER" id="PTHR12526:SF572">
    <property type="entry name" value="BLL5144 PROTEIN"/>
    <property type="match status" value="1"/>
</dbReference>
<dbReference type="InterPro" id="IPR008928">
    <property type="entry name" value="6-hairpin_glycosidase_sf"/>
</dbReference>
<dbReference type="CDD" id="cd03822">
    <property type="entry name" value="GT4_mannosyltransferase-like"/>
    <property type="match status" value="1"/>
</dbReference>
<accession>A0ABY2QYX7</accession>
<evidence type="ECO:0000313" key="2">
    <source>
        <dbReference type="EMBL" id="THV16809.1"/>
    </source>
</evidence>
<evidence type="ECO:0000259" key="1">
    <source>
        <dbReference type="Pfam" id="PF13439"/>
    </source>
</evidence>
<dbReference type="RefSeq" id="WP_136556433.1">
    <property type="nucleotide sequence ID" value="NZ_STGT01000001.1"/>
</dbReference>
<proteinExistence type="predicted"/>
<dbReference type="InterPro" id="IPR028098">
    <property type="entry name" value="Glyco_trans_4-like_N"/>
</dbReference>
<organism evidence="2 3">
    <name type="scientific">Rhizobium rhizophilum</name>
    <dbReference type="NCBI Taxonomy" id="1850373"/>
    <lineage>
        <taxon>Bacteria</taxon>
        <taxon>Pseudomonadati</taxon>
        <taxon>Pseudomonadota</taxon>
        <taxon>Alphaproteobacteria</taxon>
        <taxon>Hyphomicrobiales</taxon>
        <taxon>Rhizobiaceae</taxon>
        <taxon>Rhizobium/Agrobacterium group</taxon>
        <taxon>Rhizobium</taxon>
    </lineage>
</organism>
<dbReference type="SUPFAM" id="SSF53756">
    <property type="entry name" value="UDP-Glycosyltransferase/glycogen phosphorylase"/>
    <property type="match status" value="1"/>
</dbReference>
<dbReference type="PANTHER" id="PTHR12526">
    <property type="entry name" value="GLYCOSYLTRANSFERASE"/>
    <property type="match status" value="1"/>
</dbReference>